<accession>A0A841JW65</accession>
<dbReference type="AlphaFoldDB" id="A0A841JW65"/>
<dbReference type="EMBL" id="JACHEK010000007">
    <property type="protein sequence ID" value="MBB6145622.1"/>
    <property type="molecule type" value="Genomic_DNA"/>
</dbReference>
<gene>
    <name evidence="5" type="ORF">HNQ77_003583</name>
</gene>
<keyword evidence="3" id="KW-0998">Cell outer membrane</keyword>
<evidence type="ECO:0000313" key="6">
    <source>
        <dbReference type="Proteomes" id="UP000538666"/>
    </source>
</evidence>
<reference evidence="5 6" key="1">
    <citation type="submission" date="2020-08" db="EMBL/GenBank/DDBJ databases">
        <title>Genomic Encyclopedia of Type Strains, Phase IV (KMG-IV): sequencing the most valuable type-strain genomes for metagenomic binning, comparative biology and taxonomic classification.</title>
        <authorList>
            <person name="Goeker M."/>
        </authorList>
    </citation>
    <scope>NUCLEOTIDE SEQUENCE [LARGE SCALE GENOMIC DNA]</scope>
    <source>
        <strain evidence="5 6">DSM 103733</strain>
    </source>
</reference>
<sequence length="1064" mass="112959">MHSLSRSLYALARLGLLSLAFSGYALSQIVGASITGTVRDTTGAAIPAAKVEIRNTETGATRVITSDAAGRYAAPSVPVGPYSISAAKDGFSTQTQTGLRLVIGQSAVIDLSLAVGQVQQEVTVAAAPATVELSTQQTSGLVDERQVKELPLNGRSYDELMTLNPAIVNYSTQRSGGIGTSNAAVGNMFAVAGHRPQDNIFLLNGIEYTGASEINVTPGGTSGQLLGVDAVREFNVVTDTYGAEYGKRTGGQVSIVTASGTNSLHGSVFEFLRNSAFDARNYFDQADIPEFQRNQFGGSLGGPLKKNKVFLFGNYEGFRQNLHLSDVTLVPDNQARLGYIPNSSGKETFVGLNAASQALLSLWPAQNGPDLGSGIGEAFSNPLQVIREDFGTARADYNISDKDLLFGVYTIDDSDANTPSANPLSSVVEALREQVASIQEQHVFSPALLNTARFGYSRAAYVFTGTTPVDVPGWIAGRPIGAIVIGGGTALNGASQITGAGTNAGSNLSTARNLYTYDDHVYWTRGIHQIELGGWLQQIQSNDSLAQDQYGQASFTTLTTFLQGTVATFTSVPSPTELGWRSLEGAGFAQDTVKLRPNLELRAGFRFESTNGWNESQNRASNYLFGPSGALETNPQVGHSALAKNRAKFLPEPRIGLAWDPAGHGDTVVHAGFGIYRALLDNLDYRLDQTAPFNTTNTLKNVALSSLDIVPGQAPPSGSLVSPSGVQPDAYTPTVLTWSLSVQQKIAPNTSLTIGYVGSHGYHQILSEDVNEPIPTICPAAPCPSTLAAGTVYYPKGAPYANPALANSTTWISKGVSSYNGLEVDANHRFQHGFQLRGVYTWSKNLDDGTAWNTSVGANAPAFVEFPARPKLDWGPASTDVRNLAVINGTYDLPIGRSAGGRLERTALQGWSVSEIATLQSGFPFTPQLGYNPTNNGDSRNPIRPSVNPDFHGKVIEGGPTQYFNPLAFINPVAGTYGNSGRNSLVGPGFANLDASLRKDTQITEGLKAQFRAEFFNILNHTNFGTPNEVVYSAAGTTPSPTAGVITSTASTSRQIQFGLKLLF</sequence>
<comment type="caution">
    <text evidence="5">The sequence shown here is derived from an EMBL/GenBank/DDBJ whole genome shotgun (WGS) entry which is preliminary data.</text>
</comment>
<evidence type="ECO:0000256" key="2">
    <source>
        <dbReference type="ARBA" id="ARBA00023136"/>
    </source>
</evidence>
<name>A0A841JW65_9BACT</name>
<dbReference type="SUPFAM" id="SSF49464">
    <property type="entry name" value="Carboxypeptidase regulatory domain-like"/>
    <property type="match status" value="1"/>
</dbReference>
<comment type="subcellular location">
    <subcellularLocation>
        <location evidence="1">Cell outer membrane</location>
    </subcellularLocation>
</comment>
<dbReference type="RefSeq" id="WP_231581460.1">
    <property type="nucleotide sequence ID" value="NZ_JACHEK010000007.1"/>
</dbReference>
<dbReference type="Pfam" id="PF25183">
    <property type="entry name" value="OMP_b-brl_4"/>
    <property type="match status" value="1"/>
</dbReference>
<proteinExistence type="predicted"/>
<feature type="domain" description="TonB-dependent transporter Oar-like beta-barrel" evidence="4">
    <location>
        <begin position="256"/>
        <end position="1057"/>
    </location>
</feature>
<protein>
    <recommendedName>
        <fullName evidence="4">TonB-dependent transporter Oar-like beta-barrel domain-containing protein</fullName>
    </recommendedName>
</protein>
<evidence type="ECO:0000256" key="3">
    <source>
        <dbReference type="ARBA" id="ARBA00023237"/>
    </source>
</evidence>
<dbReference type="InterPro" id="IPR057601">
    <property type="entry name" value="Oar-like_b-barrel"/>
</dbReference>
<dbReference type="SUPFAM" id="SSF56935">
    <property type="entry name" value="Porins"/>
    <property type="match status" value="1"/>
</dbReference>
<evidence type="ECO:0000313" key="5">
    <source>
        <dbReference type="EMBL" id="MBB6145622.1"/>
    </source>
</evidence>
<dbReference type="Pfam" id="PF13620">
    <property type="entry name" value="CarboxypepD_reg"/>
    <property type="match status" value="1"/>
</dbReference>
<dbReference type="InterPro" id="IPR036942">
    <property type="entry name" value="Beta-barrel_TonB_sf"/>
</dbReference>
<dbReference type="InterPro" id="IPR008969">
    <property type="entry name" value="CarboxyPept-like_regulatory"/>
</dbReference>
<evidence type="ECO:0000259" key="4">
    <source>
        <dbReference type="Pfam" id="PF25183"/>
    </source>
</evidence>
<dbReference type="GO" id="GO:0009279">
    <property type="term" value="C:cell outer membrane"/>
    <property type="evidence" value="ECO:0007669"/>
    <property type="project" value="UniProtKB-SubCell"/>
</dbReference>
<keyword evidence="2" id="KW-0472">Membrane</keyword>
<dbReference type="Proteomes" id="UP000538666">
    <property type="component" value="Unassembled WGS sequence"/>
</dbReference>
<dbReference type="Gene3D" id="2.60.40.1120">
    <property type="entry name" value="Carboxypeptidase-like, regulatory domain"/>
    <property type="match status" value="1"/>
</dbReference>
<evidence type="ECO:0000256" key="1">
    <source>
        <dbReference type="ARBA" id="ARBA00004442"/>
    </source>
</evidence>
<dbReference type="Gene3D" id="2.40.170.20">
    <property type="entry name" value="TonB-dependent receptor, beta-barrel domain"/>
    <property type="match status" value="1"/>
</dbReference>
<keyword evidence="6" id="KW-1185">Reference proteome</keyword>
<organism evidence="5 6">
    <name type="scientific">Silvibacterium bohemicum</name>
    <dbReference type="NCBI Taxonomy" id="1577686"/>
    <lineage>
        <taxon>Bacteria</taxon>
        <taxon>Pseudomonadati</taxon>
        <taxon>Acidobacteriota</taxon>
        <taxon>Terriglobia</taxon>
        <taxon>Terriglobales</taxon>
        <taxon>Acidobacteriaceae</taxon>
        <taxon>Silvibacterium</taxon>
    </lineage>
</organism>